<evidence type="ECO:0000256" key="1">
    <source>
        <dbReference type="ARBA" id="ARBA00022737"/>
    </source>
</evidence>
<keyword evidence="4" id="KW-1185">Reference proteome</keyword>
<dbReference type="OrthoDB" id="10065579at2759"/>
<reference evidence="3" key="1">
    <citation type="submission" date="2022-01" db="EMBL/GenBank/DDBJ databases">
        <authorList>
            <person name="King R."/>
        </authorList>
    </citation>
    <scope>NUCLEOTIDE SEQUENCE</scope>
</reference>
<sequence>MNTTSTIDKPRADYQPVPMLLRLSMYMGIPLLEREPPPLLTHIKVKDIISSSQKPLITLPLVPSYHTIWEALSKNTHNGFPIVGSGSSSKEEKGFPSYGVLKGLILRTTIKVLLKYRKVFNNKKVSYKKKMKLLHQEFTDELVNEPVMFTKEEDNDVLDLAPYMHLTPHFVHLDCSLSHAYHVFAALGLRHLVVVNNQYHPEEDADMLIITIAIGKASVSGPDYNRRGCRFAGHPHWSQESCTRTCKGQHSENLSEITVDIEVNTHDLDELIVEDDNMERLLDYSDIQLARETIKELKELSQVLFSLIFCMSNAQSMLFTIVRCSTSNGLQTSGNALDSTCPYYRPIAFKFYLYELLKEALGGQNFEDDEGMELFMNNWFLTPTGYCYKKLVSVPIC</sequence>
<keyword evidence="2" id="KW-0129">CBS domain</keyword>
<keyword evidence="1" id="KW-0677">Repeat</keyword>
<accession>A0A9P0E710</accession>
<proteinExistence type="predicted"/>
<dbReference type="PANTHER" id="PTHR11689">
    <property type="entry name" value="CHLORIDE CHANNEL PROTEIN CLC FAMILY MEMBER"/>
    <property type="match status" value="1"/>
</dbReference>
<name>A0A9P0E710_NEZVI</name>
<protein>
    <submittedName>
        <fullName evidence="3">Uncharacterized protein</fullName>
    </submittedName>
</protein>
<dbReference type="InterPro" id="IPR051280">
    <property type="entry name" value="Cl-channel/antiporter"/>
</dbReference>
<evidence type="ECO:0000313" key="3">
    <source>
        <dbReference type="EMBL" id="CAH1391165.1"/>
    </source>
</evidence>
<dbReference type="GO" id="GO:0015108">
    <property type="term" value="F:chloride transmembrane transporter activity"/>
    <property type="evidence" value="ECO:0007669"/>
    <property type="project" value="TreeGrafter"/>
</dbReference>
<dbReference type="SUPFAM" id="SSF54631">
    <property type="entry name" value="CBS-domain pair"/>
    <property type="match status" value="1"/>
</dbReference>
<organism evidence="3 4">
    <name type="scientific">Nezara viridula</name>
    <name type="common">Southern green stink bug</name>
    <name type="synonym">Cimex viridulus</name>
    <dbReference type="NCBI Taxonomy" id="85310"/>
    <lineage>
        <taxon>Eukaryota</taxon>
        <taxon>Metazoa</taxon>
        <taxon>Ecdysozoa</taxon>
        <taxon>Arthropoda</taxon>
        <taxon>Hexapoda</taxon>
        <taxon>Insecta</taxon>
        <taxon>Pterygota</taxon>
        <taxon>Neoptera</taxon>
        <taxon>Paraneoptera</taxon>
        <taxon>Hemiptera</taxon>
        <taxon>Heteroptera</taxon>
        <taxon>Panheteroptera</taxon>
        <taxon>Pentatomomorpha</taxon>
        <taxon>Pentatomoidea</taxon>
        <taxon>Pentatomidae</taxon>
        <taxon>Pentatominae</taxon>
        <taxon>Nezara</taxon>
    </lineage>
</organism>
<dbReference type="AlphaFoldDB" id="A0A9P0E710"/>
<dbReference type="PANTHER" id="PTHR11689:SF136">
    <property type="entry name" value="H(+)_CL(-) EXCHANGE TRANSPORTER 7"/>
    <property type="match status" value="1"/>
</dbReference>
<dbReference type="InterPro" id="IPR046342">
    <property type="entry name" value="CBS_dom_sf"/>
</dbReference>
<dbReference type="Proteomes" id="UP001152798">
    <property type="component" value="Chromosome 1"/>
</dbReference>
<gene>
    <name evidence="3" type="ORF">NEZAVI_LOCUS2237</name>
</gene>
<evidence type="ECO:0000313" key="4">
    <source>
        <dbReference type="Proteomes" id="UP001152798"/>
    </source>
</evidence>
<dbReference type="GO" id="GO:0005765">
    <property type="term" value="C:lysosomal membrane"/>
    <property type="evidence" value="ECO:0007669"/>
    <property type="project" value="TreeGrafter"/>
</dbReference>
<evidence type="ECO:0000256" key="2">
    <source>
        <dbReference type="ARBA" id="ARBA00023122"/>
    </source>
</evidence>
<dbReference type="EMBL" id="OV725077">
    <property type="protein sequence ID" value="CAH1391165.1"/>
    <property type="molecule type" value="Genomic_DNA"/>
</dbReference>